<accession>A0AA42Q5F4</accession>
<comment type="caution">
    <text evidence="1">The sequence shown here is derived from an EMBL/GenBank/DDBJ whole genome shotgun (WGS) entry which is preliminary data.</text>
</comment>
<dbReference type="InterPro" id="IPR046032">
    <property type="entry name" value="DUF5990"/>
</dbReference>
<sequence length="140" mass="14944">MRILVVNTPPDVRFAVQCGRSDLLNPMDGRHEPLRFEFSLRLGLPLSTGAVNFLGEFARGPSSDRFVYINSGTLAGQPDSPWTRRAKLKLAFIPQEVVDAALSSGGVIEARVQGTMGDGGPVCASLKPHAVVWAVANDAA</sequence>
<evidence type="ECO:0000313" key="2">
    <source>
        <dbReference type="Proteomes" id="UP001161065"/>
    </source>
</evidence>
<proteinExistence type="predicted"/>
<dbReference type="EMBL" id="JAOCEK010000040">
    <property type="protein sequence ID" value="MDH1337450.1"/>
    <property type="molecule type" value="Genomic_DNA"/>
</dbReference>
<organism evidence="1 2">
    <name type="scientific">Comamonas thiooxydans</name>
    <dbReference type="NCBI Taxonomy" id="363952"/>
    <lineage>
        <taxon>Bacteria</taxon>
        <taxon>Pseudomonadati</taxon>
        <taxon>Pseudomonadota</taxon>
        <taxon>Betaproteobacteria</taxon>
        <taxon>Burkholderiales</taxon>
        <taxon>Comamonadaceae</taxon>
        <taxon>Comamonas</taxon>
    </lineage>
</organism>
<gene>
    <name evidence="1" type="ORF">N5D63_25260</name>
</gene>
<evidence type="ECO:0000313" key="1">
    <source>
        <dbReference type="EMBL" id="MDH1337450.1"/>
    </source>
</evidence>
<dbReference type="Pfam" id="PF19452">
    <property type="entry name" value="DUF5990"/>
    <property type="match status" value="1"/>
</dbReference>
<reference evidence="1" key="1">
    <citation type="submission" date="2022-09" db="EMBL/GenBank/DDBJ databases">
        <title>Intensive care unit water sources are persistently colonized with multi-drug resistant bacteria and are the site of extensive horizontal gene transfer of antibiotic resistance genes.</title>
        <authorList>
            <person name="Diorio-Toth L."/>
        </authorList>
    </citation>
    <scope>NUCLEOTIDE SEQUENCE</scope>
    <source>
        <strain evidence="1">GD03832</strain>
    </source>
</reference>
<protein>
    <submittedName>
        <fullName evidence="1">DUF5990 family protein</fullName>
    </submittedName>
</protein>
<name>A0AA42Q5F4_9BURK</name>
<dbReference type="AlphaFoldDB" id="A0AA42Q5F4"/>
<dbReference type="Proteomes" id="UP001161065">
    <property type="component" value="Unassembled WGS sequence"/>
</dbReference>